<reference evidence="2" key="2">
    <citation type="journal article" date="2021" name="PeerJ">
        <title>Extensive microbial diversity within the chicken gut microbiome revealed by metagenomics and culture.</title>
        <authorList>
            <person name="Gilroy R."/>
            <person name="Ravi A."/>
            <person name="Getino M."/>
            <person name="Pursley I."/>
            <person name="Horton D.L."/>
            <person name="Alikhan N.F."/>
            <person name="Baker D."/>
            <person name="Gharbi K."/>
            <person name="Hall N."/>
            <person name="Watson M."/>
            <person name="Adriaenssens E.M."/>
            <person name="Foster-Nyarko E."/>
            <person name="Jarju S."/>
            <person name="Secka A."/>
            <person name="Antonio M."/>
            <person name="Oren A."/>
            <person name="Chaudhuri R.R."/>
            <person name="La Ragione R."/>
            <person name="Hildebrand F."/>
            <person name="Pallen M.J."/>
        </authorList>
    </citation>
    <scope>NUCLEOTIDE SEQUENCE</scope>
    <source>
        <strain evidence="2">CHK191-8634</strain>
    </source>
</reference>
<reference evidence="2" key="1">
    <citation type="submission" date="2020-10" db="EMBL/GenBank/DDBJ databases">
        <authorList>
            <person name="Gilroy R."/>
        </authorList>
    </citation>
    <scope>NUCLEOTIDE SEQUENCE</scope>
    <source>
        <strain evidence="2">CHK191-8634</strain>
    </source>
</reference>
<feature type="transmembrane region" description="Helical" evidence="1">
    <location>
        <begin position="22"/>
        <end position="40"/>
    </location>
</feature>
<comment type="caution">
    <text evidence="2">The sequence shown here is derived from an EMBL/GenBank/DDBJ whole genome shotgun (WGS) entry which is preliminary data.</text>
</comment>
<keyword evidence="1" id="KW-1133">Transmembrane helix</keyword>
<evidence type="ECO:0000313" key="2">
    <source>
        <dbReference type="EMBL" id="HIU43329.1"/>
    </source>
</evidence>
<dbReference type="EMBL" id="DVMR01000033">
    <property type="protein sequence ID" value="HIU43329.1"/>
    <property type="molecule type" value="Genomic_DNA"/>
</dbReference>
<protein>
    <submittedName>
        <fullName evidence="2">Uncharacterized protein</fullName>
    </submittedName>
</protein>
<proteinExistence type="predicted"/>
<keyword evidence="1" id="KW-0812">Transmembrane</keyword>
<sequence>MDYDCAPRGSDRGTQDFISDNILLIIVVLAVLFGLGYLVGKAAVKNGILEALKEPDCPLVPPGPCGL</sequence>
<evidence type="ECO:0000313" key="3">
    <source>
        <dbReference type="Proteomes" id="UP000824073"/>
    </source>
</evidence>
<accession>A0A9D1LKP2</accession>
<keyword evidence="1" id="KW-0472">Membrane</keyword>
<dbReference type="Proteomes" id="UP000824073">
    <property type="component" value="Unassembled WGS sequence"/>
</dbReference>
<dbReference type="AlphaFoldDB" id="A0A9D1LKP2"/>
<gene>
    <name evidence="2" type="ORF">IAB67_03420</name>
</gene>
<organism evidence="2 3">
    <name type="scientific">Candidatus Ventrousia excrementavium</name>
    <dbReference type="NCBI Taxonomy" id="2840961"/>
    <lineage>
        <taxon>Bacteria</taxon>
        <taxon>Bacillati</taxon>
        <taxon>Bacillota</taxon>
        <taxon>Clostridia</taxon>
        <taxon>Eubacteriales</taxon>
        <taxon>Clostridiaceae</taxon>
        <taxon>Clostridiaceae incertae sedis</taxon>
        <taxon>Candidatus Ventrousia</taxon>
    </lineage>
</organism>
<evidence type="ECO:0000256" key="1">
    <source>
        <dbReference type="SAM" id="Phobius"/>
    </source>
</evidence>
<name>A0A9D1LKP2_9CLOT</name>